<organism evidence="2 3">
    <name type="scientific">Nocardia sputorum</name>
    <dbReference type="NCBI Taxonomy" id="2984338"/>
    <lineage>
        <taxon>Bacteria</taxon>
        <taxon>Bacillati</taxon>
        <taxon>Actinomycetota</taxon>
        <taxon>Actinomycetes</taxon>
        <taxon>Mycobacteriales</taxon>
        <taxon>Nocardiaceae</taxon>
        <taxon>Nocardia</taxon>
    </lineage>
</organism>
<dbReference type="PANTHER" id="PTHR46438">
    <property type="entry name" value="ALPHA/BETA-HYDROLASES SUPERFAMILY PROTEIN"/>
    <property type="match status" value="1"/>
</dbReference>
<dbReference type="SUPFAM" id="SSF53474">
    <property type="entry name" value="alpha/beta-Hydrolases"/>
    <property type="match status" value="1"/>
</dbReference>
<name>A0ABN6U4C2_9NOCA</name>
<dbReference type="Pfam" id="PF00561">
    <property type="entry name" value="Abhydrolase_1"/>
    <property type="match status" value="1"/>
</dbReference>
<reference evidence="2 3" key="1">
    <citation type="submission" date="2022-11" db="EMBL/GenBank/DDBJ databases">
        <title>Genome Sequencing of Nocardia sp. ON39_IFM12276 and assembly.</title>
        <authorList>
            <person name="Shimojima M."/>
            <person name="Toyokawa M."/>
            <person name="Uesaka K."/>
        </authorList>
    </citation>
    <scope>NUCLEOTIDE SEQUENCE [LARGE SCALE GENOMIC DNA]</scope>
    <source>
        <strain evidence="2 3">IFM 12276</strain>
    </source>
</reference>
<dbReference type="RefSeq" id="WP_281880227.1">
    <property type="nucleotide sequence ID" value="NZ_AP026978.1"/>
</dbReference>
<dbReference type="PANTHER" id="PTHR46438:SF11">
    <property type="entry name" value="LIPASE-RELATED"/>
    <property type="match status" value="1"/>
</dbReference>
<sequence>MSRRVAVDDYIDPDSRFALVEGRKLHYKRAGAGPSVLLLHGSGSSLHCFDQVASTLSSSFDVIRLDLPGFGLTGPRADRDYTVQTFARTVAAFLDALGVPKASVVGNSLGGNIAWNFALDYPGRVDRLVLINATGYPGKSLPLALRLARNPVGRVLLRRLSSRAATARNLRSAVGSRSSVVDDAMVDRVHAMLTRPGNQQAFIDFANTDQIDRTAEIPAITAPTLVLRSASIDGQHFTRDIPGSCEQVHPGGGHLLPDEDPGWVAGAVLDFLTTEPTTRTKGLR</sequence>
<dbReference type="GO" id="GO:0016787">
    <property type="term" value="F:hydrolase activity"/>
    <property type="evidence" value="ECO:0007669"/>
    <property type="project" value="UniProtKB-KW"/>
</dbReference>
<evidence type="ECO:0000313" key="3">
    <source>
        <dbReference type="Proteomes" id="UP001317870"/>
    </source>
</evidence>
<protein>
    <submittedName>
        <fullName evidence="2">Hydrolase</fullName>
    </submittedName>
</protein>
<dbReference type="EMBL" id="AP026978">
    <property type="protein sequence ID" value="BDT99995.1"/>
    <property type="molecule type" value="Genomic_DNA"/>
</dbReference>
<feature type="domain" description="AB hydrolase-1" evidence="1">
    <location>
        <begin position="34"/>
        <end position="227"/>
    </location>
</feature>
<dbReference type="PRINTS" id="PR00111">
    <property type="entry name" value="ABHYDROLASE"/>
</dbReference>
<dbReference type="InterPro" id="IPR029058">
    <property type="entry name" value="AB_hydrolase_fold"/>
</dbReference>
<proteinExistence type="predicted"/>
<accession>A0ABN6U4C2</accession>
<keyword evidence="3" id="KW-1185">Reference proteome</keyword>
<keyword evidence="2" id="KW-0378">Hydrolase</keyword>
<evidence type="ECO:0000313" key="2">
    <source>
        <dbReference type="EMBL" id="BDT99995.1"/>
    </source>
</evidence>
<dbReference type="InterPro" id="IPR000073">
    <property type="entry name" value="AB_hydrolase_1"/>
</dbReference>
<dbReference type="Gene3D" id="3.40.50.1820">
    <property type="entry name" value="alpha/beta hydrolase"/>
    <property type="match status" value="1"/>
</dbReference>
<evidence type="ECO:0000259" key="1">
    <source>
        <dbReference type="Pfam" id="PF00561"/>
    </source>
</evidence>
<dbReference type="Proteomes" id="UP001317870">
    <property type="component" value="Chromosome"/>
</dbReference>
<gene>
    <name evidence="2" type="ORF">IFM12276_30240</name>
</gene>